<proteinExistence type="predicted"/>
<keyword evidence="3" id="KW-1185">Reference proteome</keyword>
<dbReference type="Proteomes" id="UP000298652">
    <property type="component" value="Chromosome 1"/>
</dbReference>
<accession>A0A4U6W7G6</accession>
<name>A0A4U6W7G6_SETVI</name>
<dbReference type="AlphaFoldDB" id="A0A4U6W7G6"/>
<dbReference type="Gramene" id="TKW38610">
    <property type="protein sequence ID" value="TKW38610"/>
    <property type="gene ID" value="SEVIR_1G126600v2"/>
</dbReference>
<feature type="region of interest" description="Disordered" evidence="1">
    <location>
        <begin position="1"/>
        <end position="25"/>
    </location>
</feature>
<reference evidence="2" key="1">
    <citation type="submission" date="2019-03" db="EMBL/GenBank/DDBJ databases">
        <title>WGS assembly of Setaria viridis.</title>
        <authorList>
            <person name="Huang P."/>
            <person name="Jenkins J."/>
            <person name="Grimwood J."/>
            <person name="Barry K."/>
            <person name="Healey A."/>
            <person name="Mamidi S."/>
            <person name="Sreedasyam A."/>
            <person name="Shu S."/>
            <person name="Feldman M."/>
            <person name="Wu J."/>
            <person name="Yu Y."/>
            <person name="Chen C."/>
            <person name="Johnson J."/>
            <person name="Rokhsar D."/>
            <person name="Baxter I."/>
            <person name="Schmutz J."/>
            <person name="Brutnell T."/>
            <person name="Kellogg E."/>
        </authorList>
    </citation>
    <scope>NUCLEOTIDE SEQUENCE [LARGE SCALE GENOMIC DNA]</scope>
</reference>
<gene>
    <name evidence="2" type="ORF">SEVIR_1G126600v2</name>
</gene>
<sequence>MKPANSPLSLGLFSRRAPPSSTADLSGELHAVSGTRKVFLLDISVAECTRSPPNRASMVSTRKR</sequence>
<protein>
    <submittedName>
        <fullName evidence="2">Uncharacterized protein</fullName>
    </submittedName>
</protein>
<evidence type="ECO:0000313" key="2">
    <source>
        <dbReference type="EMBL" id="TKW38610.1"/>
    </source>
</evidence>
<evidence type="ECO:0000256" key="1">
    <source>
        <dbReference type="SAM" id="MobiDB-lite"/>
    </source>
</evidence>
<dbReference type="EMBL" id="CM016552">
    <property type="protein sequence ID" value="TKW38610.1"/>
    <property type="molecule type" value="Genomic_DNA"/>
</dbReference>
<organism evidence="2 3">
    <name type="scientific">Setaria viridis</name>
    <name type="common">Green bristlegrass</name>
    <name type="synonym">Setaria italica subsp. viridis</name>
    <dbReference type="NCBI Taxonomy" id="4556"/>
    <lineage>
        <taxon>Eukaryota</taxon>
        <taxon>Viridiplantae</taxon>
        <taxon>Streptophyta</taxon>
        <taxon>Embryophyta</taxon>
        <taxon>Tracheophyta</taxon>
        <taxon>Spermatophyta</taxon>
        <taxon>Magnoliopsida</taxon>
        <taxon>Liliopsida</taxon>
        <taxon>Poales</taxon>
        <taxon>Poaceae</taxon>
        <taxon>PACMAD clade</taxon>
        <taxon>Panicoideae</taxon>
        <taxon>Panicodae</taxon>
        <taxon>Paniceae</taxon>
        <taxon>Cenchrinae</taxon>
        <taxon>Setaria</taxon>
    </lineage>
</organism>
<evidence type="ECO:0000313" key="3">
    <source>
        <dbReference type="Proteomes" id="UP000298652"/>
    </source>
</evidence>